<organism evidence="8 9">
    <name type="scientific">Haloferula chungangensis</name>
    <dbReference type="NCBI Taxonomy" id="1048331"/>
    <lineage>
        <taxon>Bacteria</taxon>
        <taxon>Pseudomonadati</taxon>
        <taxon>Verrucomicrobiota</taxon>
        <taxon>Verrucomicrobiia</taxon>
        <taxon>Verrucomicrobiales</taxon>
        <taxon>Verrucomicrobiaceae</taxon>
        <taxon>Haloferula</taxon>
    </lineage>
</organism>
<evidence type="ECO:0000313" key="8">
    <source>
        <dbReference type="EMBL" id="MFC7336153.1"/>
    </source>
</evidence>
<sequence length="473" mass="53362">MPLLLRNPPMPYPDKDFLLHSPTAVRLFHEVAADQPIYDYHTHLSQKEVATNHRWSNLAELWLGGDHYKWRLMRANGIDERSITGDASPREKFQAWAETIPYTLRNPIHHWTHLELQRYFDIDLLLGPDTADTIWEKANERLAQDEFCVHGILKKFKVKMIGTTDDPVDPLDDHLAIADSGIDTRVTPTFRPDKAFAVDQPENFNAWIDKLEAITNTDISQLDDLLNALQVRHDDFHAAGCRLSDHSFDHCPAIPCDDADASIIFENARSGKAGSAEEREKFSFYLMLFLGRLDAAKGWTKQLHLGPFRNVNPHGFKNIGPDAGFDTIGDFSQGRPLITYLGALAERDSLPKIILYNINPADNYLFAAMTGAFQGGSIPGKIQFGSGWWFADQKEGMEMQLNALSSTGLLSRFVGMLTDSRSFLSFPRHEYFRRILCNLIGSEADRGELPDDFEALSQLVSAVCSGNAETYFK</sequence>
<evidence type="ECO:0000256" key="4">
    <source>
        <dbReference type="ARBA" id="ARBA00012546"/>
    </source>
</evidence>
<evidence type="ECO:0000256" key="5">
    <source>
        <dbReference type="ARBA" id="ARBA00020555"/>
    </source>
</evidence>
<keyword evidence="6 7" id="KW-0413">Isomerase</keyword>
<dbReference type="PANTHER" id="PTHR30068">
    <property type="entry name" value="URONATE ISOMERASE"/>
    <property type="match status" value="1"/>
</dbReference>
<evidence type="ECO:0000256" key="7">
    <source>
        <dbReference type="HAMAP-Rule" id="MF_00675"/>
    </source>
</evidence>
<comment type="pathway">
    <text evidence="2 7">Carbohydrate metabolism; pentose and glucuronate interconversion.</text>
</comment>
<dbReference type="GO" id="GO:0008880">
    <property type="term" value="F:glucuronate isomerase activity"/>
    <property type="evidence" value="ECO:0007669"/>
    <property type="project" value="UniProtKB-EC"/>
</dbReference>
<keyword evidence="9" id="KW-1185">Reference proteome</keyword>
<dbReference type="Pfam" id="PF02614">
    <property type="entry name" value="UxaC"/>
    <property type="match status" value="1"/>
</dbReference>
<dbReference type="InterPro" id="IPR032466">
    <property type="entry name" value="Metal_Hydrolase"/>
</dbReference>
<comment type="caution">
    <text evidence="8">The sequence shown here is derived from an EMBL/GenBank/DDBJ whole genome shotgun (WGS) entry which is preliminary data.</text>
</comment>
<evidence type="ECO:0000256" key="1">
    <source>
        <dbReference type="ARBA" id="ARBA00001165"/>
    </source>
</evidence>
<dbReference type="NCBIfam" id="NF002794">
    <property type="entry name" value="PRK02925.1"/>
    <property type="match status" value="1"/>
</dbReference>
<protein>
    <recommendedName>
        <fullName evidence="5 7">Uronate isomerase</fullName>
        <ecNumber evidence="4 7">5.3.1.12</ecNumber>
    </recommendedName>
    <alternativeName>
        <fullName evidence="7">Glucuronate isomerase</fullName>
    </alternativeName>
    <alternativeName>
        <fullName evidence="7">Uronic isomerase</fullName>
    </alternativeName>
</protein>
<proteinExistence type="inferred from homology"/>
<dbReference type="EC" id="5.3.1.12" evidence="4 7"/>
<gene>
    <name evidence="7 8" type="primary">uxaC</name>
    <name evidence="8" type="ORF">ACFQY0_03115</name>
</gene>
<dbReference type="RefSeq" id="WP_379708984.1">
    <property type="nucleotide sequence ID" value="NZ_JBHTBS010000001.1"/>
</dbReference>
<evidence type="ECO:0000313" key="9">
    <source>
        <dbReference type="Proteomes" id="UP001596472"/>
    </source>
</evidence>
<evidence type="ECO:0000256" key="6">
    <source>
        <dbReference type="ARBA" id="ARBA00023235"/>
    </source>
</evidence>
<reference evidence="9" key="1">
    <citation type="journal article" date="2019" name="Int. J. Syst. Evol. Microbiol.">
        <title>The Global Catalogue of Microorganisms (GCM) 10K type strain sequencing project: providing services to taxonomists for standard genome sequencing and annotation.</title>
        <authorList>
            <consortium name="The Broad Institute Genomics Platform"/>
            <consortium name="The Broad Institute Genome Sequencing Center for Infectious Disease"/>
            <person name="Wu L."/>
            <person name="Ma J."/>
        </authorList>
    </citation>
    <scope>NUCLEOTIDE SEQUENCE [LARGE SCALE GENOMIC DNA]</scope>
    <source>
        <strain evidence="9">CGMCC 4.1467</strain>
    </source>
</reference>
<comment type="similarity">
    <text evidence="3 7">Belongs to the metallo-dependent hydrolases superfamily. Uronate isomerase family.</text>
</comment>
<name>A0ABW2L1H2_9BACT</name>
<comment type="catalytic activity">
    <reaction evidence="1 7">
        <text>D-glucuronate = D-fructuronate</text>
        <dbReference type="Rhea" id="RHEA:13049"/>
        <dbReference type="ChEBI" id="CHEBI:58720"/>
        <dbReference type="ChEBI" id="CHEBI:59863"/>
        <dbReference type="EC" id="5.3.1.12"/>
    </reaction>
</comment>
<dbReference type="Gene3D" id="1.10.2020.10">
    <property type="entry name" value="uronate isomerase, domain 2, chain A"/>
    <property type="match status" value="1"/>
</dbReference>
<comment type="catalytic activity">
    <reaction evidence="7">
        <text>aldehydo-D-galacturonate = keto-D-tagaturonate</text>
        <dbReference type="Rhea" id="RHEA:27702"/>
        <dbReference type="ChEBI" id="CHEBI:12952"/>
        <dbReference type="ChEBI" id="CHEBI:17886"/>
    </reaction>
</comment>
<dbReference type="EMBL" id="JBHTBS010000001">
    <property type="protein sequence ID" value="MFC7336153.1"/>
    <property type="molecule type" value="Genomic_DNA"/>
</dbReference>
<evidence type="ECO:0000256" key="2">
    <source>
        <dbReference type="ARBA" id="ARBA00004892"/>
    </source>
</evidence>
<dbReference type="Proteomes" id="UP001596472">
    <property type="component" value="Unassembled WGS sequence"/>
</dbReference>
<accession>A0ABW2L1H2</accession>
<dbReference type="PANTHER" id="PTHR30068:SF4">
    <property type="entry name" value="URONATE ISOMERASE"/>
    <property type="match status" value="1"/>
</dbReference>
<evidence type="ECO:0000256" key="3">
    <source>
        <dbReference type="ARBA" id="ARBA00008397"/>
    </source>
</evidence>
<dbReference type="InterPro" id="IPR003766">
    <property type="entry name" value="Uronate_isomerase"/>
</dbReference>
<dbReference type="SUPFAM" id="SSF51556">
    <property type="entry name" value="Metallo-dependent hydrolases"/>
    <property type="match status" value="1"/>
</dbReference>
<dbReference type="HAMAP" id="MF_00675">
    <property type="entry name" value="UxaC"/>
    <property type="match status" value="1"/>
</dbReference>
<dbReference type="Gene3D" id="3.20.20.140">
    <property type="entry name" value="Metal-dependent hydrolases"/>
    <property type="match status" value="1"/>
</dbReference>